<dbReference type="EMBL" id="VSRR010127510">
    <property type="protein sequence ID" value="MPD01526.1"/>
    <property type="molecule type" value="Genomic_DNA"/>
</dbReference>
<organism evidence="2 3">
    <name type="scientific">Portunus trituberculatus</name>
    <name type="common">Swimming crab</name>
    <name type="synonym">Neptunus trituberculatus</name>
    <dbReference type="NCBI Taxonomy" id="210409"/>
    <lineage>
        <taxon>Eukaryota</taxon>
        <taxon>Metazoa</taxon>
        <taxon>Ecdysozoa</taxon>
        <taxon>Arthropoda</taxon>
        <taxon>Crustacea</taxon>
        <taxon>Multicrustacea</taxon>
        <taxon>Malacostraca</taxon>
        <taxon>Eumalacostraca</taxon>
        <taxon>Eucarida</taxon>
        <taxon>Decapoda</taxon>
        <taxon>Pleocyemata</taxon>
        <taxon>Brachyura</taxon>
        <taxon>Eubrachyura</taxon>
        <taxon>Portunoidea</taxon>
        <taxon>Portunidae</taxon>
        <taxon>Portuninae</taxon>
        <taxon>Portunus</taxon>
    </lineage>
</organism>
<evidence type="ECO:0000256" key="1">
    <source>
        <dbReference type="SAM" id="MobiDB-lite"/>
    </source>
</evidence>
<gene>
    <name evidence="2" type="ORF">E2C01_097058</name>
</gene>
<dbReference type="AlphaFoldDB" id="A0A5B7K3L9"/>
<feature type="region of interest" description="Disordered" evidence="1">
    <location>
        <begin position="1"/>
        <end position="33"/>
    </location>
</feature>
<proteinExistence type="predicted"/>
<dbReference type="Proteomes" id="UP000324222">
    <property type="component" value="Unassembled WGS sequence"/>
</dbReference>
<name>A0A5B7K3L9_PORTR</name>
<keyword evidence="3" id="KW-1185">Reference proteome</keyword>
<reference evidence="2 3" key="1">
    <citation type="submission" date="2019-05" db="EMBL/GenBank/DDBJ databases">
        <title>Another draft genome of Portunus trituberculatus and its Hox gene families provides insights of decapod evolution.</title>
        <authorList>
            <person name="Jeong J.-H."/>
            <person name="Song I."/>
            <person name="Kim S."/>
            <person name="Choi T."/>
            <person name="Kim D."/>
            <person name="Ryu S."/>
            <person name="Kim W."/>
        </authorList>
    </citation>
    <scope>NUCLEOTIDE SEQUENCE [LARGE SCALE GENOMIC DNA]</scope>
    <source>
        <tissue evidence="2">Muscle</tissue>
    </source>
</reference>
<protein>
    <submittedName>
        <fullName evidence="2">Uncharacterized protein</fullName>
    </submittedName>
</protein>
<evidence type="ECO:0000313" key="3">
    <source>
        <dbReference type="Proteomes" id="UP000324222"/>
    </source>
</evidence>
<sequence>MTQFYQRQHDVFADAPGVPNPPPPRLSAAPTREERTQCIIHFRERHRSAPRPLPPSLSKLIFLL</sequence>
<evidence type="ECO:0000313" key="2">
    <source>
        <dbReference type="EMBL" id="MPD01526.1"/>
    </source>
</evidence>
<accession>A0A5B7K3L9</accession>
<comment type="caution">
    <text evidence="2">The sequence shown here is derived from an EMBL/GenBank/DDBJ whole genome shotgun (WGS) entry which is preliminary data.</text>
</comment>